<accession>A0A267G9W5</accession>
<keyword evidence="3" id="KW-1185">Reference proteome</keyword>
<feature type="region of interest" description="Disordered" evidence="1">
    <location>
        <begin position="386"/>
        <end position="405"/>
    </location>
</feature>
<evidence type="ECO:0000256" key="1">
    <source>
        <dbReference type="SAM" id="MobiDB-lite"/>
    </source>
</evidence>
<protein>
    <submittedName>
        <fullName evidence="2">Uncharacterized protein</fullName>
    </submittedName>
</protein>
<dbReference type="EMBL" id="NIVC01000446">
    <property type="protein sequence ID" value="PAA82823.1"/>
    <property type="molecule type" value="Genomic_DNA"/>
</dbReference>
<evidence type="ECO:0000313" key="3">
    <source>
        <dbReference type="Proteomes" id="UP000215902"/>
    </source>
</evidence>
<name>A0A267G9W5_9PLAT</name>
<reference evidence="2 3" key="1">
    <citation type="submission" date="2017-06" db="EMBL/GenBank/DDBJ databases">
        <title>A platform for efficient transgenesis in Macrostomum lignano, a flatworm model organism for stem cell research.</title>
        <authorList>
            <person name="Berezikov E."/>
        </authorList>
    </citation>
    <scope>NUCLEOTIDE SEQUENCE [LARGE SCALE GENOMIC DNA]</scope>
    <source>
        <strain evidence="2">DV1</strain>
        <tissue evidence="2">Whole organism</tissue>
    </source>
</reference>
<proteinExistence type="predicted"/>
<dbReference type="Proteomes" id="UP000215902">
    <property type="component" value="Unassembled WGS sequence"/>
</dbReference>
<sequence length="405" mass="43522">VSMETQLLQPNSDPLLAQFTLDSIKAKHFASSENMPSTKTIGAIPSNYDSRKTQVYVVPSSKSDTPALIVWSRPLTSRKRLSSSSCTLTPEELLGVSAAKRALGGISPWSDGREKFDLSFDEWAASLEAHDAPIVELAPSAGAGALDNATGAVDKLQRHPSSSAVIDQHQFGGVARRQSLQARRTPAAATVQQQRRGVQQSIATAVSVGVVGAGGPESVSSTAQIPLTGDITAASTEPSSVTVSRNRLQSVYSRYSEKQAYKRLLKVLRRHPYLDKDSIKYNKLLLLENSLNICHKFQASLRSTGSGSLQRPETLEDLAVEESHLVSAIREHVTEIPYLAALAPKSDRRAAKIEARVRRMEKQADSCHNCHAMLCAYCLTSAAASNGASSSDAKSAVETVSAVKK</sequence>
<comment type="caution">
    <text evidence="2">The sequence shown here is derived from an EMBL/GenBank/DDBJ whole genome shotgun (WGS) entry which is preliminary data.</text>
</comment>
<feature type="non-terminal residue" evidence="2">
    <location>
        <position position="1"/>
    </location>
</feature>
<evidence type="ECO:0000313" key="2">
    <source>
        <dbReference type="EMBL" id="PAA82823.1"/>
    </source>
</evidence>
<gene>
    <name evidence="2" type="ORF">BOX15_Mlig007574g3</name>
</gene>
<organism evidence="2 3">
    <name type="scientific">Macrostomum lignano</name>
    <dbReference type="NCBI Taxonomy" id="282301"/>
    <lineage>
        <taxon>Eukaryota</taxon>
        <taxon>Metazoa</taxon>
        <taxon>Spiralia</taxon>
        <taxon>Lophotrochozoa</taxon>
        <taxon>Platyhelminthes</taxon>
        <taxon>Rhabditophora</taxon>
        <taxon>Macrostomorpha</taxon>
        <taxon>Macrostomida</taxon>
        <taxon>Macrostomidae</taxon>
        <taxon>Macrostomum</taxon>
    </lineage>
</organism>
<feature type="compositionally biased region" description="Low complexity" evidence="1">
    <location>
        <begin position="386"/>
        <end position="396"/>
    </location>
</feature>
<dbReference type="AlphaFoldDB" id="A0A267G9W5"/>